<evidence type="ECO:0000313" key="2">
    <source>
        <dbReference type="EMBL" id="MBD2186710.1"/>
    </source>
</evidence>
<dbReference type="EMBL" id="JACJQB010000001">
    <property type="protein sequence ID" value="MBD2186710.1"/>
    <property type="molecule type" value="Genomic_DNA"/>
</dbReference>
<protein>
    <recommendedName>
        <fullName evidence="1">DUF6036 domain-containing protein</fullName>
    </recommendedName>
</protein>
<proteinExistence type="predicted"/>
<accession>A0ABR7ZTC2</accession>
<name>A0ABR7ZTC2_9CYAN</name>
<dbReference type="InterPro" id="IPR043519">
    <property type="entry name" value="NT_sf"/>
</dbReference>
<organism evidence="2 3">
    <name type="scientific">Pseudanabaena mucicola FACHB-723</name>
    <dbReference type="NCBI Taxonomy" id="2692860"/>
    <lineage>
        <taxon>Bacteria</taxon>
        <taxon>Bacillati</taxon>
        <taxon>Cyanobacteriota</taxon>
        <taxon>Cyanophyceae</taxon>
        <taxon>Pseudanabaenales</taxon>
        <taxon>Pseudanabaenaceae</taxon>
        <taxon>Pseudanabaena</taxon>
    </lineage>
</organism>
<dbReference type="Gene3D" id="3.30.460.40">
    <property type="match status" value="1"/>
</dbReference>
<keyword evidence="3" id="KW-1185">Reference proteome</keyword>
<comment type="caution">
    <text evidence="2">The sequence shown here is derived from an EMBL/GenBank/DDBJ whole genome shotgun (WGS) entry which is preliminary data.</text>
</comment>
<gene>
    <name evidence="2" type="ORF">H6F41_00960</name>
</gene>
<dbReference type="InterPro" id="IPR045792">
    <property type="entry name" value="DUF6036"/>
</dbReference>
<evidence type="ECO:0000313" key="3">
    <source>
        <dbReference type="Proteomes" id="UP000642094"/>
    </source>
</evidence>
<sequence length="145" mass="16438">MLNQDFKEFIQLLNDNQVNYLVIGGYAVAVHGHPRYTKDIDIWIEISEENSQKIITALAEFGFGSLGLTAQDFQEPHQIIQLGYPPNRIDLITSPDGIDFQICYASKIEVMLDDIAVKFIDLDNLKKNKLASGRLQDLADLENLR</sequence>
<reference evidence="2 3" key="1">
    <citation type="journal article" date="2020" name="ISME J.">
        <title>Comparative genomics reveals insights into cyanobacterial evolution and habitat adaptation.</title>
        <authorList>
            <person name="Chen M.Y."/>
            <person name="Teng W.K."/>
            <person name="Zhao L."/>
            <person name="Hu C.X."/>
            <person name="Zhou Y.K."/>
            <person name="Han B.P."/>
            <person name="Song L.R."/>
            <person name="Shu W.S."/>
        </authorList>
    </citation>
    <scope>NUCLEOTIDE SEQUENCE [LARGE SCALE GENOMIC DNA]</scope>
    <source>
        <strain evidence="2 3">FACHB-723</strain>
    </source>
</reference>
<dbReference type="RefSeq" id="WP_190401588.1">
    <property type="nucleotide sequence ID" value="NZ_JACJQB010000001.1"/>
</dbReference>
<feature type="domain" description="DUF6036" evidence="1">
    <location>
        <begin position="7"/>
        <end position="143"/>
    </location>
</feature>
<dbReference type="Proteomes" id="UP000642094">
    <property type="component" value="Unassembled WGS sequence"/>
</dbReference>
<dbReference type="SUPFAM" id="SSF81301">
    <property type="entry name" value="Nucleotidyltransferase"/>
    <property type="match status" value="1"/>
</dbReference>
<dbReference type="Pfam" id="PF19502">
    <property type="entry name" value="DUF6036"/>
    <property type="match status" value="1"/>
</dbReference>
<evidence type="ECO:0000259" key="1">
    <source>
        <dbReference type="Pfam" id="PF19502"/>
    </source>
</evidence>